<evidence type="ECO:0000313" key="7">
    <source>
        <dbReference type="EMBL" id="CAF0997209.1"/>
    </source>
</evidence>
<dbReference type="Proteomes" id="UP000663852">
    <property type="component" value="Unassembled WGS sequence"/>
</dbReference>
<evidence type="ECO:0000259" key="6">
    <source>
        <dbReference type="PROSITE" id="PS50262"/>
    </source>
</evidence>
<accession>A0A815C3D5</accession>
<feature type="transmembrane region" description="Helical" evidence="5">
    <location>
        <begin position="291"/>
        <end position="314"/>
    </location>
</feature>
<dbReference type="PROSITE" id="PS50262">
    <property type="entry name" value="G_PROTEIN_RECEP_F1_2"/>
    <property type="match status" value="1"/>
</dbReference>
<feature type="transmembrane region" description="Helical" evidence="5">
    <location>
        <begin position="127"/>
        <end position="146"/>
    </location>
</feature>
<dbReference type="GO" id="GO:0016020">
    <property type="term" value="C:membrane"/>
    <property type="evidence" value="ECO:0007669"/>
    <property type="project" value="UniProtKB-SubCell"/>
</dbReference>
<feature type="transmembrane region" description="Helical" evidence="5">
    <location>
        <begin position="54"/>
        <end position="78"/>
    </location>
</feature>
<dbReference type="AlphaFoldDB" id="A0A815C3D5"/>
<dbReference type="Gene3D" id="1.20.1070.10">
    <property type="entry name" value="Rhodopsin 7-helix transmembrane proteins"/>
    <property type="match status" value="1"/>
</dbReference>
<evidence type="ECO:0000256" key="1">
    <source>
        <dbReference type="ARBA" id="ARBA00004370"/>
    </source>
</evidence>
<name>A0A815C3D5_ADIRI</name>
<comment type="subcellular location">
    <subcellularLocation>
        <location evidence="1">Membrane</location>
    </subcellularLocation>
</comment>
<keyword evidence="3 5" id="KW-1133">Transmembrane helix</keyword>
<evidence type="ECO:0000313" key="8">
    <source>
        <dbReference type="EMBL" id="CAF1281708.1"/>
    </source>
</evidence>
<keyword evidence="9" id="KW-1185">Reference proteome</keyword>
<reference evidence="8" key="1">
    <citation type="submission" date="2021-02" db="EMBL/GenBank/DDBJ databases">
        <authorList>
            <person name="Nowell W R."/>
        </authorList>
    </citation>
    <scope>NUCLEOTIDE SEQUENCE</scope>
</reference>
<dbReference type="SUPFAM" id="SSF81321">
    <property type="entry name" value="Family A G protein-coupled receptor-like"/>
    <property type="match status" value="1"/>
</dbReference>
<dbReference type="Proteomes" id="UP000663828">
    <property type="component" value="Unassembled WGS sequence"/>
</dbReference>
<proteinExistence type="predicted"/>
<dbReference type="EMBL" id="CAJNOR010000746">
    <property type="protein sequence ID" value="CAF0997209.1"/>
    <property type="molecule type" value="Genomic_DNA"/>
</dbReference>
<feature type="transmembrane region" description="Helical" evidence="5">
    <location>
        <begin position="90"/>
        <end position="115"/>
    </location>
</feature>
<feature type="domain" description="G-protein coupled receptors family 1 profile" evidence="6">
    <location>
        <begin position="69"/>
        <end position="312"/>
    </location>
</feature>
<comment type="caution">
    <text evidence="8">The sequence shown here is derived from an EMBL/GenBank/DDBJ whole genome shotgun (WGS) entry which is preliminary data.</text>
</comment>
<evidence type="ECO:0000256" key="4">
    <source>
        <dbReference type="ARBA" id="ARBA00023136"/>
    </source>
</evidence>
<keyword evidence="4 5" id="KW-0472">Membrane</keyword>
<dbReference type="InterPro" id="IPR017452">
    <property type="entry name" value="GPCR_Rhodpsn_7TM"/>
</dbReference>
<dbReference type="EMBL" id="CAJNOJ010000201">
    <property type="protein sequence ID" value="CAF1281708.1"/>
    <property type="molecule type" value="Genomic_DNA"/>
</dbReference>
<evidence type="ECO:0000256" key="5">
    <source>
        <dbReference type="SAM" id="Phobius"/>
    </source>
</evidence>
<dbReference type="OrthoDB" id="10028558at2759"/>
<feature type="transmembrane region" description="Helical" evidence="5">
    <location>
        <begin position="166"/>
        <end position="183"/>
    </location>
</feature>
<feature type="transmembrane region" description="Helical" evidence="5">
    <location>
        <begin position="217"/>
        <end position="239"/>
    </location>
</feature>
<evidence type="ECO:0000256" key="2">
    <source>
        <dbReference type="ARBA" id="ARBA00022692"/>
    </source>
</evidence>
<protein>
    <recommendedName>
        <fullName evidence="6">G-protein coupled receptors family 1 profile domain-containing protein</fullName>
    </recommendedName>
</protein>
<evidence type="ECO:0000313" key="9">
    <source>
        <dbReference type="Proteomes" id="UP000663828"/>
    </source>
</evidence>
<keyword evidence="2 5" id="KW-0812">Transmembrane</keyword>
<sequence>MKLCADADSCIGHGPCLTNMCANIAGKVLEIRYNGQTLPSFSELIHDTSVLRRYYFLIVIFFACFGLMNNIISLVTFLHDRIRFTVSGVYLIMYALCGLITMALFLINILITFLPNGFFFSQWICHIYPYLFLIFSNTSILMSAAITVENILCRCFCFDRFRSRKCALFVTFNLLIIVSISNLDKIFARHAITNRTDQFYCTFKDYTHRIWLDFNNFISYIYVFTACIIHLICMTFLFIRIQQHKQNWFQNWLLYQDILWPSLLIVLCSAPYAILHYVLYTHDLLSNRFYMHLHTGFILCVHIPQMLTFFIYILPNRYYVKEFQRSFICKKLCCLHAASKQAQVQEFEMKYKTWQQGTALEPVMTISTLNDYYIRGEIYDRIKLEV</sequence>
<organism evidence="8 10">
    <name type="scientific">Adineta ricciae</name>
    <name type="common">Rotifer</name>
    <dbReference type="NCBI Taxonomy" id="249248"/>
    <lineage>
        <taxon>Eukaryota</taxon>
        <taxon>Metazoa</taxon>
        <taxon>Spiralia</taxon>
        <taxon>Gnathifera</taxon>
        <taxon>Rotifera</taxon>
        <taxon>Eurotatoria</taxon>
        <taxon>Bdelloidea</taxon>
        <taxon>Adinetida</taxon>
        <taxon>Adinetidae</taxon>
        <taxon>Adineta</taxon>
    </lineage>
</organism>
<gene>
    <name evidence="8" type="ORF">EDS130_LOCUS29591</name>
    <name evidence="7" type="ORF">XAT740_LOCUS13010</name>
</gene>
<evidence type="ECO:0000256" key="3">
    <source>
        <dbReference type="ARBA" id="ARBA00022989"/>
    </source>
</evidence>
<feature type="transmembrane region" description="Helical" evidence="5">
    <location>
        <begin position="259"/>
        <end position="279"/>
    </location>
</feature>
<evidence type="ECO:0000313" key="10">
    <source>
        <dbReference type="Proteomes" id="UP000663852"/>
    </source>
</evidence>